<gene>
    <name evidence="1" type="ORF">CUNI_LOCUS17802</name>
</gene>
<protein>
    <submittedName>
        <fullName evidence="1">Uncharacterized protein</fullName>
    </submittedName>
</protein>
<evidence type="ECO:0000313" key="2">
    <source>
        <dbReference type="Proteomes" id="UP000678393"/>
    </source>
</evidence>
<dbReference type="Proteomes" id="UP000678393">
    <property type="component" value="Unassembled WGS sequence"/>
</dbReference>
<dbReference type="EMBL" id="CAJHNH020005201">
    <property type="protein sequence ID" value="CAG5132244.1"/>
    <property type="molecule type" value="Genomic_DNA"/>
</dbReference>
<feature type="non-terminal residue" evidence="1">
    <location>
        <position position="1"/>
    </location>
</feature>
<evidence type="ECO:0000313" key="1">
    <source>
        <dbReference type="EMBL" id="CAG5132244.1"/>
    </source>
</evidence>
<keyword evidence="2" id="KW-1185">Reference proteome</keyword>
<sequence>PWECEYSYGGERDLHRHYDRCTKNPGHKNFIPVDKLSIEDLPENYRDKEIIDYIRAVSDVTVRVTINYVSDRRPANVPGSSKPYPGYDVRGQQRMTVGTGWVQDVDVDNSCVVGHCKCKECRIACTPEMKFARIRLITAAHVVFDDFEGEHTTCHLFFDRGGTQETCSGVVTLTGMSCVRTSVSEDKCYMYHYTHDLDLARRLIQTVNQMFDRCENVGITQQLICNFKQRLGAQDRQPLLFIVSHPHGCSKQVSIGHFTSVHEFMSHRVSFGYSTATCPGSSGAHVAFPACKVLGFDSKLFPGNGIHRGVSSTHGENYCGGNGGQYTFLLLH</sequence>
<dbReference type="AlphaFoldDB" id="A0A8S3ZS12"/>
<accession>A0A8S3ZS12</accession>
<comment type="caution">
    <text evidence="1">The sequence shown here is derived from an EMBL/GenBank/DDBJ whole genome shotgun (WGS) entry which is preliminary data.</text>
</comment>
<dbReference type="OrthoDB" id="6045352at2759"/>
<proteinExistence type="predicted"/>
<organism evidence="1 2">
    <name type="scientific">Candidula unifasciata</name>
    <dbReference type="NCBI Taxonomy" id="100452"/>
    <lineage>
        <taxon>Eukaryota</taxon>
        <taxon>Metazoa</taxon>
        <taxon>Spiralia</taxon>
        <taxon>Lophotrochozoa</taxon>
        <taxon>Mollusca</taxon>
        <taxon>Gastropoda</taxon>
        <taxon>Heterobranchia</taxon>
        <taxon>Euthyneura</taxon>
        <taxon>Panpulmonata</taxon>
        <taxon>Eupulmonata</taxon>
        <taxon>Stylommatophora</taxon>
        <taxon>Helicina</taxon>
        <taxon>Helicoidea</taxon>
        <taxon>Geomitridae</taxon>
        <taxon>Candidula</taxon>
    </lineage>
</organism>
<name>A0A8S3ZS12_9EUPU</name>
<reference evidence="1" key="1">
    <citation type="submission" date="2021-04" db="EMBL/GenBank/DDBJ databases">
        <authorList>
            <consortium name="Molecular Ecology Group"/>
        </authorList>
    </citation>
    <scope>NUCLEOTIDE SEQUENCE</scope>
</reference>